<accession>A0A382S8J2</accession>
<feature type="non-terminal residue" evidence="2">
    <location>
        <position position="100"/>
    </location>
</feature>
<reference evidence="2" key="1">
    <citation type="submission" date="2018-05" db="EMBL/GenBank/DDBJ databases">
        <authorList>
            <person name="Lanie J.A."/>
            <person name="Ng W.-L."/>
            <person name="Kazmierczak K.M."/>
            <person name="Andrzejewski T.M."/>
            <person name="Davidsen T.M."/>
            <person name="Wayne K.J."/>
            <person name="Tettelin H."/>
            <person name="Glass J.I."/>
            <person name="Rusch D."/>
            <person name="Podicherti R."/>
            <person name="Tsui H.-C.T."/>
            <person name="Winkler M.E."/>
        </authorList>
    </citation>
    <scope>NUCLEOTIDE SEQUENCE</scope>
</reference>
<dbReference type="AlphaFoldDB" id="A0A382S8J2"/>
<feature type="region of interest" description="Disordered" evidence="1">
    <location>
        <begin position="47"/>
        <end position="69"/>
    </location>
</feature>
<dbReference type="EMBL" id="UINC01126964">
    <property type="protein sequence ID" value="SVD05775.1"/>
    <property type="molecule type" value="Genomic_DNA"/>
</dbReference>
<sequence length="100" mass="10969">MNRAISPREPNALTQNCGILKNTLICLSCVVVVTGCGVTENIVSRSTPSSSVQSLEVPPDLTTPQQTTNASLFSATLQKASKEEKAQYQQYQQFQRMAEY</sequence>
<gene>
    <name evidence="2" type="ORF">METZ01_LOCUS358629</name>
</gene>
<evidence type="ECO:0000256" key="1">
    <source>
        <dbReference type="SAM" id="MobiDB-lite"/>
    </source>
</evidence>
<proteinExistence type="predicted"/>
<evidence type="ECO:0000313" key="2">
    <source>
        <dbReference type="EMBL" id="SVD05775.1"/>
    </source>
</evidence>
<organism evidence="2">
    <name type="scientific">marine metagenome</name>
    <dbReference type="NCBI Taxonomy" id="408172"/>
    <lineage>
        <taxon>unclassified sequences</taxon>
        <taxon>metagenomes</taxon>
        <taxon>ecological metagenomes</taxon>
    </lineage>
</organism>
<protein>
    <submittedName>
        <fullName evidence="2">Uncharacterized protein</fullName>
    </submittedName>
</protein>
<name>A0A382S8J2_9ZZZZ</name>